<organism evidence="2 3">
    <name type="scientific">Cylindrotheca closterium</name>
    <dbReference type="NCBI Taxonomy" id="2856"/>
    <lineage>
        <taxon>Eukaryota</taxon>
        <taxon>Sar</taxon>
        <taxon>Stramenopiles</taxon>
        <taxon>Ochrophyta</taxon>
        <taxon>Bacillariophyta</taxon>
        <taxon>Bacillariophyceae</taxon>
        <taxon>Bacillariophycidae</taxon>
        <taxon>Bacillariales</taxon>
        <taxon>Bacillariaceae</taxon>
        <taxon>Cylindrotheca</taxon>
    </lineage>
</organism>
<feature type="region of interest" description="Disordered" evidence="1">
    <location>
        <begin position="131"/>
        <end position="160"/>
    </location>
</feature>
<proteinExistence type="predicted"/>
<dbReference type="AlphaFoldDB" id="A0AAD2FXW5"/>
<gene>
    <name evidence="2" type="ORF">CYCCA115_LOCUS16330</name>
</gene>
<evidence type="ECO:0000313" key="3">
    <source>
        <dbReference type="Proteomes" id="UP001295423"/>
    </source>
</evidence>
<name>A0AAD2FXW5_9STRA</name>
<reference evidence="2" key="1">
    <citation type="submission" date="2023-08" db="EMBL/GenBank/DDBJ databases">
        <authorList>
            <person name="Audoor S."/>
            <person name="Bilcke G."/>
        </authorList>
    </citation>
    <scope>NUCLEOTIDE SEQUENCE</scope>
</reference>
<evidence type="ECO:0000256" key="1">
    <source>
        <dbReference type="SAM" id="MobiDB-lite"/>
    </source>
</evidence>
<accession>A0AAD2FXW5</accession>
<comment type="caution">
    <text evidence="2">The sequence shown here is derived from an EMBL/GenBank/DDBJ whole genome shotgun (WGS) entry which is preliminary data.</text>
</comment>
<feature type="compositionally biased region" description="Basic residues" evidence="1">
    <location>
        <begin position="131"/>
        <end position="144"/>
    </location>
</feature>
<keyword evidence="3" id="KW-1185">Reference proteome</keyword>
<dbReference type="EMBL" id="CAKOGP040001921">
    <property type="protein sequence ID" value="CAJ1956643.1"/>
    <property type="molecule type" value="Genomic_DNA"/>
</dbReference>
<dbReference type="Proteomes" id="UP001295423">
    <property type="component" value="Unassembled WGS sequence"/>
</dbReference>
<sequence>MSSEYSSTIHLTQEELQQDVQISVSDAQEWTAELPFIGLRDYDDNESVDLFSFITNGPEFTRAQFNPDHWPPTNAGRKKLLFHLQQLALKYGTEFNVDSYNGTLRCARNRKYANKEKNKDEYDVQGVRFGLRHKSHHHDRKRNRVNGQTKPQGSIEDIPL</sequence>
<evidence type="ECO:0000313" key="2">
    <source>
        <dbReference type="EMBL" id="CAJ1956643.1"/>
    </source>
</evidence>
<protein>
    <submittedName>
        <fullName evidence="2">Uncharacterized protein</fullName>
    </submittedName>
</protein>